<dbReference type="Pfam" id="PF00651">
    <property type="entry name" value="BTB"/>
    <property type="match status" value="1"/>
</dbReference>
<organism evidence="3 4">
    <name type="scientific">Dreissena polymorpha</name>
    <name type="common">Zebra mussel</name>
    <name type="synonym">Mytilus polymorpha</name>
    <dbReference type="NCBI Taxonomy" id="45954"/>
    <lineage>
        <taxon>Eukaryota</taxon>
        <taxon>Metazoa</taxon>
        <taxon>Spiralia</taxon>
        <taxon>Lophotrochozoa</taxon>
        <taxon>Mollusca</taxon>
        <taxon>Bivalvia</taxon>
        <taxon>Autobranchia</taxon>
        <taxon>Heteroconchia</taxon>
        <taxon>Euheterodonta</taxon>
        <taxon>Imparidentia</taxon>
        <taxon>Neoheterodontei</taxon>
        <taxon>Myida</taxon>
        <taxon>Dreissenoidea</taxon>
        <taxon>Dreissenidae</taxon>
        <taxon>Dreissena</taxon>
    </lineage>
</organism>
<reference evidence="3" key="1">
    <citation type="journal article" date="2019" name="bioRxiv">
        <title>The Genome of the Zebra Mussel, Dreissena polymorpha: A Resource for Invasive Species Research.</title>
        <authorList>
            <person name="McCartney M.A."/>
            <person name="Auch B."/>
            <person name="Kono T."/>
            <person name="Mallez S."/>
            <person name="Zhang Y."/>
            <person name="Obille A."/>
            <person name="Becker A."/>
            <person name="Abrahante J.E."/>
            <person name="Garbe J."/>
            <person name="Badalamenti J.P."/>
            <person name="Herman A."/>
            <person name="Mangelson H."/>
            <person name="Liachko I."/>
            <person name="Sullivan S."/>
            <person name="Sone E.D."/>
            <person name="Koren S."/>
            <person name="Silverstein K.A.T."/>
            <person name="Beckman K.B."/>
            <person name="Gohl D.M."/>
        </authorList>
    </citation>
    <scope>NUCLEOTIDE SEQUENCE</scope>
    <source>
        <strain evidence="3">Duluth1</strain>
        <tissue evidence="3">Whole animal</tissue>
    </source>
</reference>
<evidence type="ECO:0000259" key="2">
    <source>
        <dbReference type="Pfam" id="PF00651"/>
    </source>
</evidence>
<evidence type="ECO:0000256" key="1">
    <source>
        <dbReference type="SAM" id="MobiDB-lite"/>
    </source>
</evidence>
<comment type="caution">
    <text evidence="3">The sequence shown here is derived from an EMBL/GenBank/DDBJ whole genome shotgun (WGS) entry which is preliminary data.</text>
</comment>
<accession>A0A9D4KWB7</accession>
<evidence type="ECO:0000313" key="3">
    <source>
        <dbReference type="EMBL" id="KAH3847086.1"/>
    </source>
</evidence>
<dbReference type="SUPFAM" id="SSF54695">
    <property type="entry name" value="POZ domain"/>
    <property type="match status" value="1"/>
</dbReference>
<dbReference type="InterPro" id="IPR000210">
    <property type="entry name" value="BTB/POZ_dom"/>
</dbReference>
<dbReference type="InterPro" id="IPR011333">
    <property type="entry name" value="SKP1/BTB/POZ_sf"/>
</dbReference>
<name>A0A9D4KWB7_DREPO</name>
<feature type="domain" description="BTB" evidence="2">
    <location>
        <begin position="67"/>
        <end position="127"/>
    </location>
</feature>
<keyword evidence="4" id="KW-1185">Reference proteome</keyword>
<protein>
    <recommendedName>
        <fullName evidence="2">BTB domain-containing protein</fullName>
    </recommendedName>
</protein>
<dbReference type="Gene3D" id="3.30.710.10">
    <property type="entry name" value="Potassium Channel Kv1.1, Chain A"/>
    <property type="match status" value="1"/>
</dbReference>
<dbReference type="Proteomes" id="UP000828390">
    <property type="component" value="Unassembled WGS sequence"/>
</dbReference>
<evidence type="ECO:0000313" key="4">
    <source>
        <dbReference type="Proteomes" id="UP000828390"/>
    </source>
</evidence>
<dbReference type="AlphaFoldDB" id="A0A9D4KWB7"/>
<gene>
    <name evidence="3" type="ORF">DPMN_089400</name>
</gene>
<sequence length="148" mass="16810">MARARLTRISGLPHFPEDTEASDGEIKERDRVAAIFKLSYLQIICQNMLTEQAFLNPSMGTYLSNETGVPQNMIHIPNTTKETFVTFLEYLYTDHSAIEHSDAVHIIVLADEYGQKRLLNLCELYITNDVNRSVSKRIEPKSTSLAFS</sequence>
<feature type="region of interest" description="Disordered" evidence="1">
    <location>
        <begin position="1"/>
        <end position="23"/>
    </location>
</feature>
<proteinExistence type="predicted"/>
<reference evidence="3" key="2">
    <citation type="submission" date="2020-11" db="EMBL/GenBank/DDBJ databases">
        <authorList>
            <person name="McCartney M.A."/>
            <person name="Auch B."/>
            <person name="Kono T."/>
            <person name="Mallez S."/>
            <person name="Becker A."/>
            <person name="Gohl D.M."/>
            <person name="Silverstein K.A.T."/>
            <person name="Koren S."/>
            <person name="Bechman K.B."/>
            <person name="Herman A."/>
            <person name="Abrahante J.E."/>
            <person name="Garbe J."/>
        </authorList>
    </citation>
    <scope>NUCLEOTIDE SEQUENCE</scope>
    <source>
        <strain evidence="3">Duluth1</strain>
        <tissue evidence="3">Whole animal</tissue>
    </source>
</reference>
<dbReference type="EMBL" id="JAIWYP010000003">
    <property type="protein sequence ID" value="KAH3847086.1"/>
    <property type="molecule type" value="Genomic_DNA"/>
</dbReference>